<feature type="region of interest" description="Disordered" evidence="1">
    <location>
        <begin position="1"/>
        <end position="59"/>
    </location>
</feature>
<organism evidence="2 3">
    <name type="scientific">Striga asiatica</name>
    <name type="common">Asiatic witchweed</name>
    <name type="synonym">Buchnera asiatica</name>
    <dbReference type="NCBI Taxonomy" id="4170"/>
    <lineage>
        <taxon>Eukaryota</taxon>
        <taxon>Viridiplantae</taxon>
        <taxon>Streptophyta</taxon>
        <taxon>Embryophyta</taxon>
        <taxon>Tracheophyta</taxon>
        <taxon>Spermatophyta</taxon>
        <taxon>Magnoliopsida</taxon>
        <taxon>eudicotyledons</taxon>
        <taxon>Gunneridae</taxon>
        <taxon>Pentapetalae</taxon>
        <taxon>asterids</taxon>
        <taxon>lamiids</taxon>
        <taxon>Lamiales</taxon>
        <taxon>Orobanchaceae</taxon>
        <taxon>Buchnereae</taxon>
        <taxon>Striga</taxon>
    </lineage>
</organism>
<name>A0A5A7PQY2_STRAF</name>
<sequence length="163" mass="18014">MEIVDAFEPYGDLAAAEEEGCRTPEHGIPERSAPPPPPRKRPLRGGAGGKREPPENGYFCPPDLEELVADRRSPLTVFGDRWTTHGVSRTENPPEKTTTSPWRLTPSPALSLDPRILVGTETGDEVVEDEDDHGDANWSLYIAEILKEVTETAESLGRRRAEM</sequence>
<feature type="compositionally biased region" description="Basic and acidic residues" evidence="1">
    <location>
        <begin position="19"/>
        <end position="29"/>
    </location>
</feature>
<accession>A0A5A7PQY2</accession>
<dbReference type="AlphaFoldDB" id="A0A5A7PQY2"/>
<comment type="caution">
    <text evidence="2">The sequence shown here is derived from an EMBL/GenBank/DDBJ whole genome shotgun (WGS) entry which is preliminary data.</text>
</comment>
<dbReference type="EMBL" id="BKCP01004960">
    <property type="protein sequence ID" value="GER35164.1"/>
    <property type="molecule type" value="Genomic_DNA"/>
</dbReference>
<reference evidence="3" key="1">
    <citation type="journal article" date="2019" name="Curr. Biol.">
        <title>Genome Sequence of Striga asiatica Provides Insight into the Evolution of Plant Parasitism.</title>
        <authorList>
            <person name="Yoshida S."/>
            <person name="Kim S."/>
            <person name="Wafula E.K."/>
            <person name="Tanskanen J."/>
            <person name="Kim Y.M."/>
            <person name="Honaas L."/>
            <person name="Yang Z."/>
            <person name="Spallek T."/>
            <person name="Conn C.E."/>
            <person name="Ichihashi Y."/>
            <person name="Cheong K."/>
            <person name="Cui S."/>
            <person name="Der J.P."/>
            <person name="Gundlach H."/>
            <person name="Jiao Y."/>
            <person name="Hori C."/>
            <person name="Ishida J.K."/>
            <person name="Kasahara H."/>
            <person name="Kiba T."/>
            <person name="Kim M.S."/>
            <person name="Koo N."/>
            <person name="Laohavisit A."/>
            <person name="Lee Y.H."/>
            <person name="Lumba S."/>
            <person name="McCourt P."/>
            <person name="Mortimer J.C."/>
            <person name="Mutuku J.M."/>
            <person name="Nomura T."/>
            <person name="Sasaki-Sekimoto Y."/>
            <person name="Seto Y."/>
            <person name="Wang Y."/>
            <person name="Wakatake T."/>
            <person name="Sakakibara H."/>
            <person name="Demura T."/>
            <person name="Yamaguchi S."/>
            <person name="Yoneyama K."/>
            <person name="Manabe R.I."/>
            <person name="Nelson D.C."/>
            <person name="Schulman A.H."/>
            <person name="Timko M.P."/>
            <person name="dePamphilis C.W."/>
            <person name="Choi D."/>
            <person name="Shirasu K."/>
        </authorList>
    </citation>
    <scope>NUCLEOTIDE SEQUENCE [LARGE SCALE GENOMIC DNA]</scope>
    <source>
        <strain evidence="3">cv. UVA1</strain>
    </source>
</reference>
<feature type="region of interest" description="Disordered" evidence="1">
    <location>
        <begin position="83"/>
        <end position="116"/>
    </location>
</feature>
<evidence type="ECO:0000313" key="3">
    <source>
        <dbReference type="Proteomes" id="UP000325081"/>
    </source>
</evidence>
<evidence type="ECO:0000313" key="2">
    <source>
        <dbReference type="EMBL" id="GER35164.1"/>
    </source>
</evidence>
<dbReference type="OrthoDB" id="911328at2759"/>
<keyword evidence="3" id="KW-1185">Reference proteome</keyword>
<dbReference type="Proteomes" id="UP000325081">
    <property type="component" value="Unassembled WGS sequence"/>
</dbReference>
<protein>
    <submittedName>
        <fullName evidence="2">Cyclin-dependent protein kinase inhibitor SMR3</fullName>
    </submittedName>
</protein>
<feature type="compositionally biased region" description="Polar residues" evidence="1">
    <location>
        <begin position="85"/>
        <end position="102"/>
    </location>
</feature>
<evidence type="ECO:0000256" key="1">
    <source>
        <dbReference type="SAM" id="MobiDB-lite"/>
    </source>
</evidence>
<proteinExistence type="predicted"/>
<gene>
    <name evidence="2" type="ORF">STAS_11421</name>
</gene>